<keyword evidence="11" id="KW-0969">Cilium</keyword>
<keyword evidence="4 10" id="KW-1003">Cell membrane</keyword>
<dbReference type="EMBL" id="JAFBDT010000001">
    <property type="protein sequence ID" value="MBM7560593.1"/>
    <property type="molecule type" value="Genomic_DNA"/>
</dbReference>
<gene>
    <name evidence="11" type="ORF">JOC49_000102</name>
</gene>
<organism evidence="11 12">
    <name type="scientific">Fusibacter tunisiensis</name>
    <dbReference type="NCBI Taxonomy" id="1008308"/>
    <lineage>
        <taxon>Bacteria</taxon>
        <taxon>Bacillati</taxon>
        <taxon>Bacillota</taxon>
        <taxon>Clostridia</taxon>
        <taxon>Eubacteriales</taxon>
        <taxon>Eubacteriales Family XII. Incertae Sedis</taxon>
        <taxon>Fusibacter</taxon>
    </lineage>
</organism>
<dbReference type="Proteomes" id="UP000767854">
    <property type="component" value="Unassembled WGS sequence"/>
</dbReference>
<keyword evidence="9 10" id="KW-0472">Membrane</keyword>
<evidence type="ECO:0000256" key="10">
    <source>
        <dbReference type="RuleBase" id="RU364125"/>
    </source>
</evidence>
<keyword evidence="11" id="KW-0282">Flagellum</keyword>
<accession>A0ABS2MMH4</accession>
<dbReference type="PANTHER" id="PTHR35091">
    <property type="entry name" value="FLAGELLAR PROTEIN FLIL"/>
    <property type="match status" value="1"/>
</dbReference>
<comment type="caution">
    <text evidence="11">The sequence shown here is derived from an EMBL/GenBank/DDBJ whole genome shotgun (WGS) entry which is preliminary data.</text>
</comment>
<evidence type="ECO:0000256" key="2">
    <source>
        <dbReference type="ARBA" id="ARBA00004162"/>
    </source>
</evidence>
<sequence length="140" mass="16191">MNKKILIIIIAVVLLLVVVVGAVVVFFMMNSDKEEPIVYYEYLLDEEYSNLADSDSAKIVKYQVTIEYTNEELLEQLDINKTKIRNNIDEIMRSTLSEDIAKVNGKQRLRDRIRNMVIDVLESDEDTISNIYIQPFVVQG</sequence>
<evidence type="ECO:0000313" key="11">
    <source>
        <dbReference type="EMBL" id="MBM7560593.1"/>
    </source>
</evidence>
<protein>
    <recommendedName>
        <fullName evidence="10">Flagellar protein FliL</fullName>
    </recommendedName>
</protein>
<evidence type="ECO:0000256" key="5">
    <source>
        <dbReference type="ARBA" id="ARBA00022500"/>
    </source>
</evidence>
<dbReference type="InterPro" id="IPR005503">
    <property type="entry name" value="FliL"/>
</dbReference>
<keyword evidence="6 10" id="KW-0812">Transmembrane</keyword>
<proteinExistence type="inferred from homology"/>
<dbReference type="Pfam" id="PF03748">
    <property type="entry name" value="FliL"/>
    <property type="match status" value="1"/>
</dbReference>
<evidence type="ECO:0000256" key="3">
    <source>
        <dbReference type="ARBA" id="ARBA00008281"/>
    </source>
</evidence>
<dbReference type="PANTHER" id="PTHR35091:SF2">
    <property type="entry name" value="FLAGELLAR PROTEIN FLIL"/>
    <property type="match status" value="1"/>
</dbReference>
<comment type="similarity">
    <text evidence="3 10">Belongs to the FliL family.</text>
</comment>
<evidence type="ECO:0000256" key="4">
    <source>
        <dbReference type="ARBA" id="ARBA00022475"/>
    </source>
</evidence>
<keyword evidence="8 10" id="KW-1133">Transmembrane helix</keyword>
<dbReference type="RefSeq" id="WP_204661118.1">
    <property type="nucleotide sequence ID" value="NZ_JAFBDT010000001.1"/>
</dbReference>
<evidence type="ECO:0000256" key="6">
    <source>
        <dbReference type="ARBA" id="ARBA00022692"/>
    </source>
</evidence>
<keyword evidence="12" id="KW-1185">Reference proteome</keyword>
<reference evidence="11 12" key="1">
    <citation type="submission" date="2021-01" db="EMBL/GenBank/DDBJ databases">
        <title>Genomic Encyclopedia of Type Strains, Phase IV (KMG-IV): sequencing the most valuable type-strain genomes for metagenomic binning, comparative biology and taxonomic classification.</title>
        <authorList>
            <person name="Goeker M."/>
        </authorList>
    </citation>
    <scope>NUCLEOTIDE SEQUENCE [LARGE SCALE GENOMIC DNA]</scope>
    <source>
        <strain evidence="11 12">DSM 24436</strain>
    </source>
</reference>
<evidence type="ECO:0000313" key="12">
    <source>
        <dbReference type="Proteomes" id="UP000767854"/>
    </source>
</evidence>
<evidence type="ECO:0000256" key="7">
    <source>
        <dbReference type="ARBA" id="ARBA00022779"/>
    </source>
</evidence>
<evidence type="ECO:0000256" key="9">
    <source>
        <dbReference type="ARBA" id="ARBA00023136"/>
    </source>
</evidence>
<feature type="transmembrane region" description="Helical" evidence="10">
    <location>
        <begin position="6"/>
        <end position="27"/>
    </location>
</feature>
<evidence type="ECO:0000256" key="1">
    <source>
        <dbReference type="ARBA" id="ARBA00002254"/>
    </source>
</evidence>
<name>A0ABS2MMH4_9FIRM</name>
<comment type="subcellular location">
    <subcellularLocation>
        <location evidence="2">Cell membrane</location>
        <topology evidence="2">Single-pass membrane protein</topology>
    </subcellularLocation>
</comment>
<keyword evidence="5 10" id="KW-0145">Chemotaxis</keyword>
<keyword evidence="7 10" id="KW-0283">Flagellar rotation</keyword>
<keyword evidence="11" id="KW-0966">Cell projection</keyword>
<evidence type="ECO:0000256" key="8">
    <source>
        <dbReference type="ARBA" id="ARBA00022989"/>
    </source>
</evidence>
<comment type="function">
    <text evidence="1 10">Controls the rotational direction of flagella during chemotaxis.</text>
</comment>